<accession>A0ABV1MAF2</accession>
<dbReference type="RefSeq" id="WP_041179791.1">
    <property type="nucleotide sequence ID" value="NZ_JACTAP010000090.1"/>
</dbReference>
<organism evidence="1 2">
    <name type="scientific">Mycobacterium canetti</name>
    <dbReference type="NCBI Taxonomy" id="78331"/>
    <lineage>
        <taxon>Bacteria</taxon>
        <taxon>Bacillati</taxon>
        <taxon>Actinomycetota</taxon>
        <taxon>Actinomycetes</taxon>
        <taxon>Mycobacteriales</taxon>
        <taxon>Mycobacteriaceae</taxon>
        <taxon>Mycobacterium</taxon>
        <taxon>Mycobacterium tuberculosis complex</taxon>
    </lineage>
</organism>
<dbReference type="Proteomes" id="UP001485476">
    <property type="component" value="Unassembled WGS sequence"/>
</dbReference>
<evidence type="ECO:0000313" key="1">
    <source>
        <dbReference type="EMBL" id="MEQ6319262.1"/>
    </source>
</evidence>
<name>A0ABV1MAF2_9MYCO</name>
<gene>
    <name evidence="1" type="ORF">ABDZ14_03005</name>
</gene>
<reference evidence="1 2" key="1">
    <citation type="submission" date="2024-05" db="EMBL/GenBank/DDBJ databases">
        <title>Whole genome sequences of Mycobacterium canettii strains associated with human tuberculosis in Canada.</title>
        <authorList>
            <person name="Islam M.R."/>
            <person name="Soualhine H."/>
        </authorList>
    </citation>
    <scope>NUCLEOTIDE SEQUENCE [LARGE SCALE GENOMIC DNA]</scope>
    <source>
        <strain evidence="1 2">1901080</strain>
    </source>
</reference>
<proteinExistence type="predicted"/>
<comment type="caution">
    <text evidence="1">The sequence shown here is derived from an EMBL/GenBank/DDBJ whole genome shotgun (WGS) entry which is preliminary data.</text>
</comment>
<keyword evidence="2" id="KW-1185">Reference proteome</keyword>
<dbReference type="EMBL" id="JBEEEP010000005">
    <property type="protein sequence ID" value="MEQ6319262.1"/>
    <property type="molecule type" value="Genomic_DNA"/>
</dbReference>
<evidence type="ECO:0000313" key="2">
    <source>
        <dbReference type="Proteomes" id="UP001485476"/>
    </source>
</evidence>
<protein>
    <submittedName>
        <fullName evidence="1">Twitching motility protein PilT</fullName>
    </submittedName>
</protein>
<sequence>MRGYDAVHCASAEQLDDDEVVAAAADQRLLTAWLELGMATYDTNQLATPR</sequence>